<dbReference type="GO" id="GO:0008168">
    <property type="term" value="F:methyltransferase activity"/>
    <property type="evidence" value="ECO:0007669"/>
    <property type="project" value="UniProtKB-KW"/>
</dbReference>
<protein>
    <submittedName>
        <fullName evidence="2">Methyltransferase domain-containing protein</fullName>
    </submittedName>
</protein>
<dbReference type="RefSeq" id="WP_090623098.1">
    <property type="nucleotide sequence ID" value="NZ_FOFD01000009.1"/>
</dbReference>
<dbReference type="GO" id="GO:0032259">
    <property type="term" value="P:methylation"/>
    <property type="evidence" value="ECO:0007669"/>
    <property type="project" value="UniProtKB-KW"/>
</dbReference>
<keyword evidence="3" id="KW-1185">Reference proteome</keyword>
<dbReference type="SUPFAM" id="SSF53335">
    <property type="entry name" value="S-adenosyl-L-methionine-dependent methyltransferases"/>
    <property type="match status" value="1"/>
</dbReference>
<feature type="domain" description="Methyltransferase" evidence="1">
    <location>
        <begin position="38"/>
        <end position="133"/>
    </location>
</feature>
<dbReference type="OrthoDB" id="1018at2157"/>
<dbReference type="Proteomes" id="UP000199114">
    <property type="component" value="Unassembled WGS sequence"/>
</dbReference>
<reference evidence="3" key="1">
    <citation type="submission" date="2016-10" db="EMBL/GenBank/DDBJ databases">
        <authorList>
            <person name="Varghese N."/>
            <person name="Submissions S."/>
        </authorList>
    </citation>
    <scope>NUCLEOTIDE SEQUENCE [LARGE SCALE GENOMIC DNA]</scope>
    <source>
        <strain evidence="3">DSM 25055</strain>
    </source>
</reference>
<dbReference type="Gene3D" id="3.40.50.150">
    <property type="entry name" value="Vaccinia Virus protein VP39"/>
    <property type="match status" value="1"/>
</dbReference>
<keyword evidence="2" id="KW-0489">Methyltransferase</keyword>
<name>A0A1H9SRK6_9EURY</name>
<dbReference type="Pfam" id="PF13649">
    <property type="entry name" value="Methyltransf_25"/>
    <property type="match status" value="1"/>
</dbReference>
<evidence type="ECO:0000313" key="3">
    <source>
        <dbReference type="Proteomes" id="UP000199114"/>
    </source>
</evidence>
<evidence type="ECO:0000259" key="1">
    <source>
        <dbReference type="Pfam" id="PF13649"/>
    </source>
</evidence>
<dbReference type="InterPro" id="IPR029063">
    <property type="entry name" value="SAM-dependent_MTases_sf"/>
</dbReference>
<evidence type="ECO:0000313" key="2">
    <source>
        <dbReference type="EMBL" id="SER87640.1"/>
    </source>
</evidence>
<dbReference type="InterPro" id="IPR041698">
    <property type="entry name" value="Methyltransf_25"/>
</dbReference>
<dbReference type="CDD" id="cd02440">
    <property type="entry name" value="AdoMet_MTases"/>
    <property type="match status" value="1"/>
</dbReference>
<accession>A0A1H9SRK6</accession>
<dbReference type="PANTHER" id="PTHR43591">
    <property type="entry name" value="METHYLTRANSFERASE"/>
    <property type="match status" value="1"/>
</dbReference>
<organism evidence="2 3">
    <name type="scientific">Natrinema salaciae</name>
    <dbReference type="NCBI Taxonomy" id="1186196"/>
    <lineage>
        <taxon>Archaea</taxon>
        <taxon>Methanobacteriati</taxon>
        <taxon>Methanobacteriota</taxon>
        <taxon>Stenosarchaea group</taxon>
        <taxon>Halobacteria</taxon>
        <taxon>Halobacteriales</taxon>
        <taxon>Natrialbaceae</taxon>
        <taxon>Natrinema</taxon>
    </lineage>
</organism>
<keyword evidence="2" id="KW-0808">Transferase</keyword>
<sequence length="200" mass="22410">MERFRNTGQPDWDWWGRLWPTPGSTLRRLGIASCQSVAAVACGNGYFALPAARITDPEPVYALDLEESLLEECVRVAERQRIENVVPVHGDARRMAALLPERVETVLVANTFHGIDDQQGFVRQASESLRPGGRFVVVNWHAQRRETTTVAGEPRGPPTDLRLSPDETASVVRGCATFSLEERIELPPYHYALLFERADD</sequence>
<dbReference type="AlphaFoldDB" id="A0A1H9SRK6"/>
<proteinExistence type="predicted"/>
<dbReference type="PANTHER" id="PTHR43591:SF24">
    <property type="entry name" value="2-METHOXY-6-POLYPRENYL-1,4-BENZOQUINOL METHYLASE, MITOCHONDRIAL"/>
    <property type="match status" value="1"/>
</dbReference>
<dbReference type="EMBL" id="FOFD01000009">
    <property type="protein sequence ID" value="SER87640.1"/>
    <property type="molecule type" value="Genomic_DNA"/>
</dbReference>
<dbReference type="STRING" id="1186196.SAMN04489841_4787"/>
<gene>
    <name evidence="2" type="ORF">SAMN04489841_4787</name>
</gene>